<feature type="region of interest" description="Disordered" evidence="1">
    <location>
        <begin position="109"/>
        <end position="137"/>
    </location>
</feature>
<evidence type="ECO:0000313" key="5">
    <source>
        <dbReference type="Proteomes" id="UP000751190"/>
    </source>
</evidence>
<proteinExistence type="predicted"/>
<dbReference type="EMBL" id="JAGTXO010000001">
    <property type="protein sequence ID" value="KAG8470174.1"/>
    <property type="molecule type" value="Genomic_DNA"/>
</dbReference>
<evidence type="ECO:0000256" key="1">
    <source>
        <dbReference type="SAM" id="MobiDB-lite"/>
    </source>
</evidence>
<reference evidence="4" key="1">
    <citation type="submission" date="2021-05" db="EMBL/GenBank/DDBJ databases">
        <title>The genome of the haptophyte Pavlova lutheri (Diacronema luteri, Pavlovales) - a model for lipid biosynthesis in eukaryotic algae.</title>
        <authorList>
            <person name="Hulatt C.J."/>
            <person name="Posewitz M.C."/>
        </authorList>
    </citation>
    <scope>NUCLEOTIDE SEQUENCE</scope>
    <source>
        <strain evidence="4">NIVA-4/92</strain>
    </source>
</reference>
<feature type="signal peptide" evidence="3">
    <location>
        <begin position="1"/>
        <end position="16"/>
    </location>
</feature>
<name>A0A8J5XTE0_DIALT</name>
<protein>
    <submittedName>
        <fullName evidence="4">Uncharacterized protein</fullName>
    </submittedName>
</protein>
<keyword evidence="3" id="KW-0732">Signal</keyword>
<dbReference type="AlphaFoldDB" id="A0A8J5XTE0"/>
<evidence type="ECO:0000256" key="2">
    <source>
        <dbReference type="SAM" id="Phobius"/>
    </source>
</evidence>
<dbReference type="Proteomes" id="UP000751190">
    <property type="component" value="Unassembled WGS sequence"/>
</dbReference>
<accession>A0A8J5XTE0</accession>
<keyword evidence="2" id="KW-0472">Membrane</keyword>
<gene>
    <name evidence="4" type="ORF">KFE25_008595</name>
</gene>
<feature type="transmembrane region" description="Helical" evidence="2">
    <location>
        <begin position="299"/>
        <end position="323"/>
    </location>
</feature>
<keyword evidence="2" id="KW-0812">Transmembrane</keyword>
<keyword evidence="2" id="KW-1133">Transmembrane helix</keyword>
<feature type="transmembrane region" description="Helical" evidence="2">
    <location>
        <begin position="152"/>
        <end position="169"/>
    </location>
</feature>
<feature type="transmembrane region" description="Helical" evidence="2">
    <location>
        <begin position="260"/>
        <end position="279"/>
    </location>
</feature>
<organism evidence="4 5">
    <name type="scientific">Diacronema lutheri</name>
    <name type="common">Unicellular marine alga</name>
    <name type="synonym">Monochrysis lutheri</name>
    <dbReference type="NCBI Taxonomy" id="2081491"/>
    <lineage>
        <taxon>Eukaryota</taxon>
        <taxon>Haptista</taxon>
        <taxon>Haptophyta</taxon>
        <taxon>Pavlovophyceae</taxon>
        <taxon>Pavlovales</taxon>
        <taxon>Pavlovaceae</taxon>
        <taxon>Diacronema</taxon>
    </lineage>
</organism>
<evidence type="ECO:0000313" key="4">
    <source>
        <dbReference type="EMBL" id="KAG8470174.1"/>
    </source>
</evidence>
<dbReference type="OrthoDB" id="10613547at2759"/>
<keyword evidence="5" id="KW-1185">Reference proteome</keyword>
<sequence length="330" mass="35676">MRAAWISCALLVGAAAYHAPQYRPVVRVGRAPPNRLVLRDGLRLGKAAPRDESRRAPAAGAEPAGSRRAVLDAVVFAGLAFYLGGLFGQMTNSQLVLALQSLRFETERRGAEEPRALEQPSTLEQPSELAGAPADDGGTRELPLRTIAVNSGIMYLLGVLCSPTVLPLLDRAKRKLDRTQPSSLWERWLWRRRPAPSWQRRGAALGAFNVTISPRQAPVGAKRVPPHALGEEDALRLAPDYIAAGMGDISTTITMPLRRVLALPAAGQSSGVLALLPSVRIVSRRHLRVSMPMLLPREVAMLCVLFSLMLIGSLSPSLAIHAVRVTVVRT</sequence>
<comment type="caution">
    <text evidence="4">The sequence shown here is derived from an EMBL/GenBank/DDBJ whole genome shotgun (WGS) entry which is preliminary data.</text>
</comment>
<feature type="chain" id="PRO_5035217976" evidence="3">
    <location>
        <begin position="17"/>
        <end position="330"/>
    </location>
</feature>
<evidence type="ECO:0000256" key="3">
    <source>
        <dbReference type="SAM" id="SignalP"/>
    </source>
</evidence>